<organism evidence="1 2">
    <name type="scientific">Pleurodeles waltl</name>
    <name type="common">Iberian ribbed newt</name>
    <dbReference type="NCBI Taxonomy" id="8319"/>
    <lineage>
        <taxon>Eukaryota</taxon>
        <taxon>Metazoa</taxon>
        <taxon>Chordata</taxon>
        <taxon>Craniata</taxon>
        <taxon>Vertebrata</taxon>
        <taxon>Euteleostomi</taxon>
        <taxon>Amphibia</taxon>
        <taxon>Batrachia</taxon>
        <taxon>Caudata</taxon>
        <taxon>Salamandroidea</taxon>
        <taxon>Salamandridae</taxon>
        <taxon>Pleurodelinae</taxon>
        <taxon>Pleurodeles</taxon>
    </lineage>
</organism>
<evidence type="ECO:0000313" key="2">
    <source>
        <dbReference type="Proteomes" id="UP001066276"/>
    </source>
</evidence>
<accession>A0AAV7SYI9</accession>
<dbReference type="AlphaFoldDB" id="A0AAV7SYI9"/>
<dbReference type="Proteomes" id="UP001066276">
    <property type="component" value="Chromosome 4_1"/>
</dbReference>
<gene>
    <name evidence="1" type="ORF">NDU88_000953</name>
</gene>
<proteinExistence type="predicted"/>
<protein>
    <submittedName>
        <fullName evidence="1">Uncharacterized protein</fullName>
    </submittedName>
</protein>
<keyword evidence="2" id="KW-1185">Reference proteome</keyword>
<name>A0AAV7SYI9_PLEWA</name>
<reference evidence="1" key="1">
    <citation type="journal article" date="2022" name="bioRxiv">
        <title>Sequencing and chromosome-scale assembly of the giantPleurodeles waltlgenome.</title>
        <authorList>
            <person name="Brown T."/>
            <person name="Elewa A."/>
            <person name="Iarovenko S."/>
            <person name="Subramanian E."/>
            <person name="Araus A.J."/>
            <person name="Petzold A."/>
            <person name="Susuki M."/>
            <person name="Suzuki K.-i.T."/>
            <person name="Hayashi T."/>
            <person name="Toyoda A."/>
            <person name="Oliveira C."/>
            <person name="Osipova E."/>
            <person name="Leigh N.D."/>
            <person name="Simon A."/>
            <person name="Yun M.H."/>
        </authorList>
    </citation>
    <scope>NUCLEOTIDE SEQUENCE</scope>
    <source>
        <strain evidence="1">20211129_DDA</strain>
        <tissue evidence="1">Liver</tissue>
    </source>
</reference>
<comment type="caution">
    <text evidence="1">The sequence shown here is derived from an EMBL/GenBank/DDBJ whole genome shotgun (WGS) entry which is preliminary data.</text>
</comment>
<evidence type="ECO:0000313" key="1">
    <source>
        <dbReference type="EMBL" id="KAJ1169046.1"/>
    </source>
</evidence>
<sequence>MWSPSLRAPQLSRGAGMDACECSGGARAGSFLLERHNRKPRAPCGAAGKCSSQRSRGPEVVSQFRGFSFTTNRTPMFTDSRGDLSRGHSHVFEVTGTSDQVDHILAVTVG</sequence>
<dbReference type="EMBL" id="JANPWB010000007">
    <property type="protein sequence ID" value="KAJ1169046.1"/>
    <property type="molecule type" value="Genomic_DNA"/>
</dbReference>